<dbReference type="InterPro" id="IPR023577">
    <property type="entry name" value="CYTH_domain"/>
</dbReference>
<dbReference type="Proteomes" id="UP000467214">
    <property type="component" value="Unassembled WGS sequence"/>
</dbReference>
<dbReference type="PANTHER" id="PTHR40114">
    <property type="entry name" value="SLR0698 PROTEIN"/>
    <property type="match status" value="1"/>
</dbReference>
<dbReference type="Gene3D" id="2.40.320.10">
    <property type="entry name" value="Hypothetical Protein Pfu-838710-001"/>
    <property type="match status" value="1"/>
</dbReference>
<dbReference type="CDD" id="cd07891">
    <property type="entry name" value="CYTH-like_CthTTM-like_1"/>
    <property type="match status" value="1"/>
</dbReference>
<name>A0A845BGQ3_9NEIS</name>
<dbReference type="InterPro" id="IPR012042">
    <property type="entry name" value="NeuTTM/CthTTM-like"/>
</dbReference>
<dbReference type="RefSeq" id="WP_124735522.1">
    <property type="nucleotide sequence ID" value="NZ_WSSB01000002.1"/>
</dbReference>
<dbReference type="PANTHER" id="PTHR40114:SF1">
    <property type="entry name" value="SLR0698 PROTEIN"/>
    <property type="match status" value="1"/>
</dbReference>
<sequence length="156" mass="17651">MACEIERRFLLSGEGWRTAGTGLCLRQGFVSLDAHHSVRVRIAGGQAWLTIKGENMAISRPEFEYAIPLADAEAMLAGLCSYRVDKRRTRVRYAGKDWVIDEFFGDNAGLVLAEIELADEHEEFARPPWLGEEVTQDARFSYAYLSQTPYSRWTTA</sequence>
<reference evidence="2 3" key="1">
    <citation type="submission" date="2019-12" db="EMBL/GenBank/DDBJ databases">
        <title>Neisseriaceae gen. nov. sp. Genome sequencing and assembly.</title>
        <authorList>
            <person name="Liu Z."/>
            <person name="Li A."/>
        </authorList>
    </citation>
    <scope>NUCLEOTIDE SEQUENCE [LARGE SCALE GENOMIC DNA]</scope>
    <source>
        <strain evidence="2 3">B2N2-7</strain>
    </source>
</reference>
<dbReference type="Pfam" id="PF01928">
    <property type="entry name" value="CYTH"/>
    <property type="match status" value="1"/>
</dbReference>
<proteinExistence type="predicted"/>
<protein>
    <submittedName>
        <fullName evidence="2">CYTH domain-containing protein</fullName>
    </submittedName>
</protein>
<dbReference type="AlphaFoldDB" id="A0A845BGQ3"/>
<evidence type="ECO:0000313" key="2">
    <source>
        <dbReference type="EMBL" id="MXR35917.1"/>
    </source>
</evidence>
<accession>A0A845BGQ3</accession>
<dbReference type="PROSITE" id="PS51707">
    <property type="entry name" value="CYTH"/>
    <property type="match status" value="1"/>
</dbReference>
<evidence type="ECO:0000259" key="1">
    <source>
        <dbReference type="PROSITE" id="PS51707"/>
    </source>
</evidence>
<comment type="caution">
    <text evidence="2">The sequence shown here is derived from an EMBL/GenBank/DDBJ whole genome shotgun (WGS) entry which is preliminary data.</text>
</comment>
<dbReference type="InterPro" id="IPR033469">
    <property type="entry name" value="CYTH-like_dom_sf"/>
</dbReference>
<dbReference type="EMBL" id="WSSB01000002">
    <property type="protein sequence ID" value="MXR35917.1"/>
    <property type="molecule type" value="Genomic_DNA"/>
</dbReference>
<feature type="domain" description="CYTH" evidence="1">
    <location>
        <begin position="2"/>
        <end position="147"/>
    </location>
</feature>
<organism evidence="2 3">
    <name type="scientific">Craterilacuibacter sinensis</name>
    <dbReference type="NCBI Taxonomy" id="2686017"/>
    <lineage>
        <taxon>Bacteria</taxon>
        <taxon>Pseudomonadati</taxon>
        <taxon>Pseudomonadota</taxon>
        <taxon>Betaproteobacteria</taxon>
        <taxon>Neisseriales</taxon>
        <taxon>Neisseriaceae</taxon>
        <taxon>Craterilacuibacter</taxon>
    </lineage>
</organism>
<dbReference type="PIRSF" id="PIRSF016487">
    <property type="entry name" value="CYTH_UCP016487"/>
    <property type="match status" value="1"/>
</dbReference>
<dbReference type="SUPFAM" id="SSF55154">
    <property type="entry name" value="CYTH-like phosphatases"/>
    <property type="match status" value="1"/>
</dbReference>
<dbReference type="SMART" id="SM01118">
    <property type="entry name" value="CYTH"/>
    <property type="match status" value="1"/>
</dbReference>
<gene>
    <name evidence="2" type="ORF">GQF02_02875</name>
</gene>
<keyword evidence="3" id="KW-1185">Reference proteome</keyword>
<evidence type="ECO:0000313" key="3">
    <source>
        <dbReference type="Proteomes" id="UP000467214"/>
    </source>
</evidence>